<dbReference type="EMBL" id="JANFNH010000027">
    <property type="protein sequence ID" value="MCQ4044454.1"/>
    <property type="molecule type" value="Genomic_DNA"/>
</dbReference>
<keyword evidence="13" id="KW-0472">Membrane</keyword>
<proteinExistence type="predicted"/>
<evidence type="ECO:0000256" key="2">
    <source>
        <dbReference type="ARBA" id="ARBA00004370"/>
    </source>
</evidence>
<dbReference type="InterPro" id="IPR010910">
    <property type="entry name" value="Nitrate/nitrite_sensing_bac"/>
</dbReference>
<dbReference type="EC" id="2.7.13.3" evidence="3"/>
<dbReference type="RefSeq" id="WP_255930298.1">
    <property type="nucleotide sequence ID" value="NZ_JANFNH010000027.1"/>
</dbReference>
<evidence type="ECO:0000256" key="9">
    <source>
        <dbReference type="ARBA" id="ARBA00022840"/>
    </source>
</evidence>
<keyword evidence="8" id="KW-0418">Kinase</keyword>
<evidence type="ECO:0000313" key="16">
    <source>
        <dbReference type="Proteomes" id="UP001206206"/>
    </source>
</evidence>
<evidence type="ECO:0000313" key="15">
    <source>
        <dbReference type="EMBL" id="MCQ4044454.1"/>
    </source>
</evidence>
<reference evidence="15 16" key="1">
    <citation type="submission" date="2022-06" db="EMBL/GenBank/DDBJ databases">
        <title>Draft genome sequence of type strain Streptomyces rubrisoli DSM 42083.</title>
        <authorList>
            <person name="Duangmal K."/>
            <person name="Klaysubun C."/>
        </authorList>
    </citation>
    <scope>NUCLEOTIDE SEQUENCE [LARGE SCALE GENOMIC DNA]</scope>
    <source>
        <strain evidence="15 16">DSM 42083</strain>
    </source>
</reference>
<dbReference type="SMART" id="SM00304">
    <property type="entry name" value="HAMP"/>
    <property type="match status" value="1"/>
</dbReference>
<keyword evidence="6 13" id="KW-0812">Transmembrane</keyword>
<keyword evidence="16" id="KW-1185">Reference proteome</keyword>
<dbReference type="InterPro" id="IPR013587">
    <property type="entry name" value="Nitrate/nitrite_sensing"/>
</dbReference>
<name>A0ABT1PGH5_9ACTN</name>
<accession>A0ABT1PGH5</accession>
<dbReference type="InterPro" id="IPR003660">
    <property type="entry name" value="HAMP_dom"/>
</dbReference>
<sequence length="1042" mass="113377">MRNTTRTRPDTVQPARGNFTPPGRGGGLSVDEAVPPEPTGSRFSPSNWRVRTRLNAILLIPVLVALVVGGFNVKDSVDRYQQADDAERTAKLVVAASAYSHALIDERDRSAVPLLKGDTKNSDVVAARATTDAAANAFNAAVAQMPDAPDLKRRLASFRQVEPKLTALRQAAYTSKLPAVQTEEGYVQVQHPLMEFANDLGFGTNNMTSYGRTLYAISLAKAAESLTRSIGMHVMSEGQVPESERRLQLTALSSYAYLENIALQEYEGGGTPQDMQRLQDANDAAQQQGKQQLADAKSQAQAAGLPFVAPPDRVTMVKAIASGESLTALRAQGITPQSWWASSTLAFNAYRTIESALANQAESDAAAVASDAKNNAIVNSAAVLAGVLLAFVVAALMARSMSRSMRKLRTSAFEVAEQRLPALVDQLSRTDPGRVDTRVTPIPINTRDEIGEVARAFDQVHREAVRLAAEQALLRGNVNAIFTNLSVRNQDLIQRQLSLITELENNEADPDQLENLFQLDHLATRMRRNGENLLVLAGEEPGRSWNQPVPLVDVLRAASAEVEDYERIELTSIPEVEIHGAAVTDLVHLLAELLENATTFSSPQTKVRVTATRLPDGRVMVEIHDKGIGLTAEDFADINHKLADPPTVDASVSQRMGLFVVGRLADRHNIRVQLRPSGEQAGTTSLVMLPEPITHGGGGEEPAPDDFTVSRIVPEHQTDDFHSGQFTAAELGFDDRAYEVPDDARALDPISRQMRREERRAALEAAASERQQAEPRPLFRDEVAPAAQPEQQPYPRPEPSYDAESSYQPETAYQQQPSYDPESSYPGFEQPVSPVPHEYTGEYNAPQQPAHGYQQEAESTSEQWQPGYQQDGWSAPGSDSRSSFGAAERVGYDAPEAEPTSGPSLTDAGLPRRNRQWQQPEPAAPQRQDNALADGPVREQGGDGNAEDWRSANDEHWQRAEQVRVPKAGGVTSSGLPRRVPKANLVPGAAHQTPQGGPQVSRAPEDVRGRLSNLRRGIQQGRNAGTDSPTDSQGLGPNHQER</sequence>
<keyword evidence="9" id="KW-0067">ATP-binding</keyword>
<protein>
    <recommendedName>
        <fullName evidence="3">histidine kinase</fullName>
        <ecNumber evidence="3">2.7.13.3</ecNumber>
    </recommendedName>
</protein>
<dbReference type="PANTHER" id="PTHR44936">
    <property type="entry name" value="SENSOR PROTEIN CREC"/>
    <property type="match status" value="1"/>
</dbReference>
<evidence type="ECO:0000256" key="12">
    <source>
        <dbReference type="SAM" id="MobiDB-lite"/>
    </source>
</evidence>
<comment type="subcellular location">
    <subcellularLocation>
        <location evidence="2">Membrane</location>
    </subcellularLocation>
</comment>
<evidence type="ECO:0000256" key="8">
    <source>
        <dbReference type="ARBA" id="ARBA00022777"/>
    </source>
</evidence>
<comment type="caution">
    <text evidence="15">The sequence shown here is derived from an EMBL/GenBank/DDBJ whole genome shotgun (WGS) entry which is preliminary data.</text>
</comment>
<evidence type="ECO:0000256" key="10">
    <source>
        <dbReference type="ARBA" id="ARBA00022989"/>
    </source>
</evidence>
<comment type="catalytic activity">
    <reaction evidence="1">
        <text>ATP + protein L-histidine = ADP + protein N-phospho-L-histidine.</text>
        <dbReference type="EC" id="2.7.13.3"/>
    </reaction>
</comment>
<keyword evidence="5" id="KW-0808">Transferase</keyword>
<evidence type="ECO:0000256" key="6">
    <source>
        <dbReference type="ARBA" id="ARBA00022692"/>
    </source>
</evidence>
<dbReference type="PANTHER" id="PTHR44936:SF9">
    <property type="entry name" value="SENSOR PROTEIN CREC"/>
    <property type="match status" value="1"/>
</dbReference>
<feature type="region of interest" description="Disordered" evidence="12">
    <location>
        <begin position="744"/>
        <end position="1042"/>
    </location>
</feature>
<dbReference type="InterPro" id="IPR050980">
    <property type="entry name" value="2C_sensor_his_kinase"/>
</dbReference>
<evidence type="ECO:0000256" key="4">
    <source>
        <dbReference type="ARBA" id="ARBA00022553"/>
    </source>
</evidence>
<keyword evidence="11" id="KW-0902">Two-component regulatory system</keyword>
<evidence type="ECO:0000259" key="14">
    <source>
        <dbReference type="PROSITE" id="PS50906"/>
    </source>
</evidence>
<feature type="compositionally biased region" description="Polar residues" evidence="12">
    <location>
        <begin position="803"/>
        <end position="818"/>
    </location>
</feature>
<feature type="compositionally biased region" description="Basic and acidic residues" evidence="12">
    <location>
        <begin position="771"/>
        <end position="783"/>
    </location>
</feature>
<organism evidence="15 16">
    <name type="scientific">Streptantibioticus rubrisoli</name>
    <dbReference type="NCBI Taxonomy" id="1387313"/>
    <lineage>
        <taxon>Bacteria</taxon>
        <taxon>Bacillati</taxon>
        <taxon>Actinomycetota</taxon>
        <taxon>Actinomycetes</taxon>
        <taxon>Kitasatosporales</taxon>
        <taxon>Streptomycetaceae</taxon>
        <taxon>Streptantibioticus</taxon>
    </lineage>
</organism>
<dbReference type="InterPro" id="IPR036890">
    <property type="entry name" value="HATPase_C_sf"/>
</dbReference>
<dbReference type="CDD" id="cd06225">
    <property type="entry name" value="HAMP"/>
    <property type="match status" value="1"/>
</dbReference>
<dbReference type="PROSITE" id="PS50906">
    <property type="entry name" value="NIT"/>
    <property type="match status" value="1"/>
</dbReference>
<gene>
    <name evidence="15" type="ORF">NON19_21065</name>
</gene>
<keyword evidence="7" id="KW-0547">Nucleotide-binding</keyword>
<feature type="region of interest" description="Disordered" evidence="12">
    <location>
        <begin position="1"/>
        <end position="46"/>
    </location>
</feature>
<evidence type="ECO:0000256" key="5">
    <source>
        <dbReference type="ARBA" id="ARBA00022679"/>
    </source>
</evidence>
<dbReference type="Pfam" id="PF02518">
    <property type="entry name" value="HATPase_c"/>
    <property type="match status" value="1"/>
</dbReference>
<dbReference type="InterPro" id="IPR003594">
    <property type="entry name" value="HATPase_dom"/>
</dbReference>
<dbReference type="SUPFAM" id="SSF55874">
    <property type="entry name" value="ATPase domain of HSP90 chaperone/DNA topoisomerase II/histidine kinase"/>
    <property type="match status" value="1"/>
</dbReference>
<dbReference type="Gene3D" id="3.30.565.10">
    <property type="entry name" value="Histidine kinase-like ATPase, C-terminal domain"/>
    <property type="match status" value="1"/>
</dbReference>
<dbReference type="SMART" id="SM00387">
    <property type="entry name" value="HATPase_c"/>
    <property type="match status" value="1"/>
</dbReference>
<feature type="compositionally biased region" description="Polar residues" evidence="12">
    <location>
        <begin position="1020"/>
        <end position="1035"/>
    </location>
</feature>
<dbReference type="Pfam" id="PF08376">
    <property type="entry name" value="NIT"/>
    <property type="match status" value="1"/>
</dbReference>
<dbReference type="Proteomes" id="UP001206206">
    <property type="component" value="Unassembled WGS sequence"/>
</dbReference>
<feature type="domain" description="NIT" evidence="14">
    <location>
        <begin position="94"/>
        <end position="368"/>
    </location>
</feature>
<dbReference type="Pfam" id="PF00672">
    <property type="entry name" value="HAMP"/>
    <property type="match status" value="1"/>
</dbReference>
<evidence type="ECO:0000256" key="11">
    <source>
        <dbReference type="ARBA" id="ARBA00023012"/>
    </source>
</evidence>
<evidence type="ECO:0000256" key="1">
    <source>
        <dbReference type="ARBA" id="ARBA00000085"/>
    </source>
</evidence>
<feature type="compositionally biased region" description="Polar residues" evidence="12">
    <location>
        <begin position="856"/>
        <end position="883"/>
    </location>
</feature>
<keyword evidence="4" id="KW-0597">Phosphoprotein</keyword>
<evidence type="ECO:0000256" key="3">
    <source>
        <dbReference type="ARBA" id="ARBA00012438"/>
    </source>
</evidence>
<feature type="compositionally biased region" description="Basic and acidic residues" evidence="12">
    <location>
        <begin position="936"/>
        <end position="964"/>
    </location>
</feature>
<keyword evidence="10 13" id="KW-1133">Transmembrane helix</keyword>
<evidence type="ECO:0000256" key="7">
    <source>
        <dbReference type="ARBA" id="ARBA00022741"/>
    </source>
</evidence>
<evidence type="ECO:0000256" key="13">
    <source>
        <dbReference type="SAM" id="Phobius"/>
    </source>
</evidence>
<feature type="transmembrane region" description="Helical" evidence="13">
    <location>
        <begin position="376"/>
        <end position="398"/>
    </location>
</feature>
<dbReference type="Gene3D" id="6.10.340.10">
    <property type="match status" value="1"/>
</dbReference>